<dbReference type="SMART" id="SM00849">
    <property type="entry name" value="Lactamase_B"/>
    <property type="match status" value="1"/>
</dbReference>
<dbReference type="PANTHER" id="PTHR43717:SF1">
    <property type="entry name" value="ANAEROBIC NITRIC OXIDE REDUCTASE FLAVORUBREDOXIN"/>
    <property type="match status" value="1"/>
</dbReference>
<dbReference type="InterPro" id="IPR036866">
    <property type="entry name" value="RibonucZ/Hydroxyglut_hydro"/>
</dbReference>
<gene>
    <name evidence="2" type="ORF">PO878_06090</name>
</gene>
<reference evidence="2" key="1">
    <citation type="submission" date="2023-01" db="EMBL/GenBank/DDBJ databases">
        <title>The diversity of Class Acidimicrobiia in South China Sea sediment environments and the proposal of Iamia marina sp. nov., a novel species of the genus Iamia.</title>
        <authorList>
            <person name="He Y."/>
            <person name="Tian X."/>
        </authorList>
    </citation>
    <scope>NUCLEOTIDE SEQUENCE</scope>
    <source>
        <strain evidence="2">DSM 19957</strain>
    </source>
</reference>
<name>A0AAE9Y9J3_9ACTN</name>
<proteinExistence type="predicted"/>
<protein>
    <submittedName>
        <fullName evidence="2">MBL fold metallo-hydrolase</fullName>
    </submittedName>
</protein>
<evidence type="ECO:0000313" key="3">
    <source>
        <dbReference type="Proteomes" id="UP001216390"/>
    </source>
</evidence>
<evidence type="ECO:0000313" key="2">
    <source>
        <dbReference type="EMBL" id="WCO68296.1"/>
    </source>
</evidence>
<keyword evidence="3" id="KW-1185">Reference proteome</keyword>
<sequence>MTPPAPLPVAPDVHLVRSLPDGGGPLRVAINSLVIGGEEPVLVDTGAATGRDDWWRQVEGLVAPVDVRWIFLSHDDADHHGNLFEALERCPRATLVASGAIAQRLAAHRRLPLERCRWVNDGESFAAGGRDLVAVRPPAYDAPTTRGLFDVTSGVYWAADCFGLPVPHAVDEVGQLDPDVQVEGSLLWHRLLSPWVVDVDPVRWTAAIGRVAALDPQVLASAHGPLVLRRDVARALDLLGDLPGMPPAPLPGQADLEAEVAALAALAPPTPA</sequence>
<dbReference type="Gene3D" id="3.60.15.10">
    <property type="entry name" value="Ribonuclease Z/Hydroxyacylglutathione hydrolase-like"/>
    <property type="match status" value="1"/>
</dbReference>
<dbReference type="Proteomes" id="UP001216390">
    <property type="component" value="Chromosome"/>
</dbReference>
<dbReference type="AlphaFoldDB" id="A0AAE9Y9J3"/>
<dbReference type="InterPro" id="IPR001279">
    <property type="entry name" value="Metallo-B-lactamas"/>
</dbReference>
<dbReference type="InterPro" id="IPR045761">
    <property type="entry name" value="ODP_dom"/>
</dbReference>
<organism evidence="2 3">
    <name type="scientific">Iamia majanohamensis</name>
    <dbReference type="NCBI Taxonomy" id="467976"/>
    <lineage>
        <taxon>Bacteria</taxon>
        <taxon>Bacillati</taxon>
        <taxon>Actinomycetota</taxon>
        <taxon>Acidimicrobiia</taxon>
        <taxon>Acidimicrobiales</taxon>
        <taxon>Iamiaceae</taxon>
        <taxon>Iamia</taxon>
    </lineage>
</organism>
<feature type="domain" description="Metallo-beta-lactamase" evidence="1">
    <location>
        <begin position="29"/>
        <end position="223"/>
    </location>
</feature>
<accession>A0AAE9Y9J3</accession>
<dbReference type="EMBL" id="CP116942">
    <property type="protein sequence ID" value="WCO68296.1"/>
    <property type="molecule type" value="Genomic_DNA"/>
</dbReference>
<dbReference type="KEGG" id="ima:PO878_06090"/>
<dbReference type="RefSeq" id="WP_272737813.1">
    <property type="nucleotide sequence ID" value="NZ_CP116942.1"/>
</dbReference>
<evidence type="ECO:0000259" key="1">
    <source>
        <dbReference type="SMART" id="SM00849"/>
    </source>
</evidence>
<dbReference type="PANTHER" id="PTHR43717">
    <property type="entry name" value="ANAEROBIC NITRIC OXIDE REDUCTASE FLAVORUBREDOXIN"/>
    <property type="match status" value="1"/>
</dbReference>
<dbReference type="SUPFAM" id="SSF56281">
    <property type="entry name" value="Metallo-hydrolase/oxidoreductase"/>
    <property type="match status" value="1"/>
</dbReference>
<dbReference type="Pfam" id="PF19583">
    <property type="entry name" value="ODP"/>
    <property type="match status" value="1"/>
</dbReference>